<dbReference type="Proteomes" id="UP000032668">
    <property type="component" value="Unassembled WGS sequence"/>
</dbReference>
<dbReference type="AlphaFoldDB" id="A0A0D6PFY5"/>
<comment type="caution">
    <text evidence="1">The sequence shown here is derived from an EMBL/GenBank/DDBJ whole genome shotgun (WGS) entry which is preliminary data.</text>
</comment>
<evidence type="ECO:0000313" key="2">
    <source>
        <dbReference type="Proteomes" id="UP000032668"/>
    </source>
</evidence>
<dbReference type="EMBL" id="BANC01000030">
    <property type="protein sequence ID" value="GAN79769.1"/>
    <property type="molecule type" value="Genomic_DNA"/>
</dbReference>
<evidence type="ECO:0000313" key="1">
    <source>
        <dbReference type="EMBL" id="GAN79769.1"/>
    </source>
</evidence>
<reference evidence="1 2" key="1">
    <citation type="submission" date="2012-11" db="EMBL/GenBank/DDBJ databases">
        <title>Whole genome sequence of Acidocella aminolytica 101 = DSM 11237.</title>
        <authorList>
            <person name="Azuma Y."/>
            <person name="Higashiura N."/>
            <person name="Hirakawa H."/>
            <person name="Matsushita K."/>
        </authorList>
    </citation>
    <scope>NUCLEOTIDE SEQUENCE [LARGE SCALE GENOMIC DNA]</scope>
    <source>
        <strain evidence="2">101 / DSM 11237</strain>
    </source>
</reference>
<accession>A0A0D6PFY5</accession>
<name>A0A0D6PFY5_9PROT</name>
<proteinExistence type="predicted"/>
<dbReference type="SUPFAM" id="SSF69279">
    <property type="entry name" value="Phage tail proteins"/>
    <property type="match status" value="1"/>
</dbReference>
<dbReference type="STRING" id="1120923.SAMN02746095_02963"/>
<protein>
    <recommendedName>
        <fullName evidence="3">Phage protein D</fullName>
    </recommendedName>
</protein>
<gene>
    <name evidence="1" type="ORF">Aam_030_002</name>
</gene>
<organism evidence="1 2">
    <name type="scientific">Acidocella aminolytica 101 = DSM 11237</name>
    <dbReference type="NCBI Taxonomy" id="1120923"/>
    <lineage>
        <taxon>Bacteria</taxon>
        <taxon>Pseudomonadati</taxon>
        <taxon>Pseudomonadota</taxon>
        <taxon>Alphaproteobacteria</taxon>
        <taxon>Acetobacterales</taxon>
        <taxon>Acidocellaceae</taxon>
        <taxon>Acidocella</taxon>
    </lineage>
</organism>
<dbReference type="OrthoDB" id="7280432at2"/>
<keyword evidence="2" id="KW-1185">Reference proteome</keyword>
<sequence>MTTLYPTSTGVPTASVVAPRLRITINGADQAGAIHADIDQTGHYGADTFEAEIALGKSGDYSLAWWADQQNIDVQISVAASNAGASESWVQLFDGIVDTVDFDIAPQVVRISGRDRSSLLIDAPTQEAFPNKTSSEIATLLAERHGLTPNVATTTILVGQYYQLEHSTVTLGAFSHQTTEWNLLIYLAQKEGFDLWVSGNTLNFQPAQSSSGSPIVVSYKAPFVASPYPVMSVENLQLSRNLRLASDIEVTVKSWDSRANRAYERVVRLPGVHSTATSTVVNYVEVKPGLSPAEALKYGQTMLAQLSRHERVIHTEMPADTTTTPRQMVQLSSTGSAFDQPYYIDSIRRSLDCNGGFTQTIRAKNSSPRTQQTVI</sequence>
<evidence type="ECO:0008006" key="3">
    <source>
        <dbReference type="Google" id="ProtNLM"/>
    </source>
</evidence>
<dbReference type="RefSeq" id="WP_048878213.1">
    <property type="nucleotide sequence ID" value="NZ_BANC01000030.1"/>
</dbReference>